<gene>
    <name evidence="2" type="ORF">G8C29_000572</name>
</gene>
<proteinExistence type="predicted"/>
<organism evidence="2">
    <name type="scientific">Salmonella enterica</name>
    <name type="common">Salmonella choleraesuis</name>
    <dbReference type="NCBI Taxonomy" id="28901"/>
    <lineage>
        <taxon>Bacteria</taxon>
        <taxon>Pseudomonadati</taxon>
        <taxon>Pseudomonadota</taxon>
        <taxon>Gammaproteobacteria</taxon>
        <taxon>Enterobacterales</taxon>
        <taxon>Enterobacteriaceae</taxon>
        <taxon>Salmonella</taxon>
    </lineage>
</organism>
<reference evidence="2" key="1">
    <citation type="journal article" date="2018" name="Genome Biol.">
        <title>SKESA: strategic k-mer extension for scrupulous assemblies.</title>
        <authorList>
            <person name="Souvorov A."/>
            <person name="Agarwala R."/>
            <person name="Lipman D.J."/>
        </authorList>
    </citation>
    <scope>NUCLEOTIDE SEQUENCE</scope>
    <source>
        <strain evidence="2">MA.GW_S01999-08</strain>
    </source>
</reference>
<sequence length="407" mass="43430">MAKNDFKPFATGKGANVTSQPDWEALPALLSGFTAGKASSAQVNKALRQASFIAAALAQYTASKNGQDVLDDGDLSGFIAKMSAAFGKDFQTLDATLTALAGLATGADKLPYFTGNDTAGQTDLTSVGRDIIGKSSIADILTYLGLGETINRAADALQKSQNGADIPDKPRFVQNIGLKETLNPTKRVSIGNIGTGVFDGSTPCINIGDSDSGFIGSADGVLDIYCNGAKVGYIDGNGLHMLTDIHFDNARMTTNGDIFSSLWGNNWLSIWITNQLNTRGTIDWINHELAVRDNNINTRATWDYVNQTFARKNTGSIQDWGWILDDSTGFIMQWGTLGNSNGTYNFPRAFPVGCFAVFVTNTNAQGTQVDNAFGYPVSNSQFFAATKSSGMANLVNNFPVAWLALGR</sequence>
<reference evidence="2" key="2">
    <citation type="submission" date="2020-02" db="EMBL/GenBank/DDBJ databases">
        <authorList>
            <consortium name="NCBI Pathogen Detection Project"/>
        </authorList>
    </citation>
    <scope>NUCLEOTIDE SEQUENCE</scope>
    <source>
        <strain evidence="2">MA.GW_S01999-08</strain>
    </source>
</reference>
<accession>A0A749BSU7</accession>
<dbReference type="Pfam" id="PF21882">
    <property type="entry name" value="Gp53-like_C"/>
    <property type="match status" value="1"/>
</dbReference>
<name>A0A749BSU7_SALER</name>
<comment type="caution">
    <text evidence="2">The sequence shown here is derived from an EMBL/GenBank/DDBJ whole genome shotgun (WGS) entry which is preliminary data.</text>
</comment>
<dbReference type="InterPro" id="IPR054075">
    <property type="entry name" value="Gp53-like_C"/>
</dbReference>
<evidence type="ECO:0000313" key="2">
    <source>
        <dbReference type="EMBL" id="HAF5503088.1"/>
    </source>
</evidence>
<dbReference type="Gene3D" id="6.20.70.20">
    <property type="match status" value="1"/>
</dbReference>
<protein>
    <recommendedName>
        <fullName evidence="1">Putative tail fiber protein gp53-like C-terminal domain-containing protein</fullName>
    </recommendedName>
</protein>
<dbReference type="Gene3D" id="2.60.40.3940">
    <property type="match status" value="1"/>
</dbReference>
<dbReference type="AlphaFoldDB" id="A0A749BSU7"/>
<feature type="domain" description="Putative tail fiber protein gp53-like C-terminal" evidence="1">
    <location>
        <begin position="327"/>
        <end position="407"/>
    </location>
</feature>
<dbReference type="EMBL" id="DAAVNH010000001">
    <property type="protein sequence ID" value="HAF5503088.1"/>
    <property type="molecule type" value="Genomic_DNA"/>
</dbReference>
<evidence type="ECO:0000259" key="1">
    <source>
        <dbReference type="Pfam" id="PF21882"/>
    </source>
</evidence>